<evidence type="ECO:0000256" key="9">
    <source>
        <dbReference type="ARBA" id="ARBA00022838"/>
    </source>
</evidence>
<organism evidence="19 20">
    <name type="scientific">Coniosporium apollinis</name>
    <dbReference type="NCBI Taxonomy" id="61459"/>
    <lineage>
        <taxon>Eukaryota</taxon>
        <taxon>Fungi</taxon>
        <taxon>Dikarya</taxon>
        <taxon>Ascomycota</taxon>
        <taxon>Pezizomycotina</taxon>
        <taxon>Dothideomycetes</taxon>
        <taxon>Dothideomycetes incertae sedis</taxon>
        <taxon>Coniosporium</taxon>
    </lineage>
</organism>
<feature type="transmembrane region" description="Helical" evidence="17">
    <location>
        <begin position="176"/>
        <end position="194"/>
    </location>
</feature>
<evidence type="ECO:0000259" key="18">
    <source>
        <dbReference type="PROSITE" id="PS50939"/>
    </source>
</evidence>
<feature type="transmembrane region" description="Helical" evidence="17">
    <location>
        <begin position="136"/>
        <end position="155"/>
    </location>
</feature>
<evidence type="ECO:0000313" key="19">
    <source>
        <dbReference type="EMBL" id="KAJ9664272.1"/>
    </source>
</evidence>
<dbReference type="SMART" id="SM00665">
    <property type="entry name" value="B561"/>
    <property type="match status" value="1"/>
</dbReference>
<keyword evidence="6" id="KW-0132">Cell division</keyword>
<keyword evidence="7 17" id="KW-0812">Transmembrane</keyword>
<keyword evidence="4" id="KW-0813">Transport</keyword>
<feature type="compositionally biased region" description="Pro residues" evidence="16">
    <location>
        <begin position="757"/>
        <end position="769"/>
    </location>
</feature>
<dbReference type="PANTHER" id="PTHR15459">
    <property type="entry name" value="POLYAMINE-MODULATED FACTOR 1"/>
    <property type="match status" value="1"/>
</dbReference>
<evidence type="ECO:0000256" key="13">
    <source>
        <dbReference type="ARBA" id="ARBA00023242"/>
    </source>
</evidence>
<evidence type="ECO:0000256" key="17">
    <source>
        <dbReference type="SAM" id="Phobius"/>
    </source>
</evidence>
<evidence type="ECO:0000256" key="14">
    <source>
        <dbReference type="ARBA" id="ARBA00023306"/>
    </source>
</evidence>
<reference evidence="19" key="1">
    <citation type="submission" date="2022-10" db="EMBL/GenBank/DDBJ databases">
        <title>Culturing micro-colonial fungi from biological soil crusts in the Mojave desert and describing Neophaeococcomyces mojavensis, and introducing the new genera and species Taxawa tesnikishii.</title>
        <authorList>
            <person name="Kurbessoian T."/>
            <person name="Stajich J.E."/>
        </authorList>
    </citation>
    <scope>NUCLEOTIDE SEQUENCE</scope>
    <source>
        <strain evidence="19">TK_1</strain>
    </source>
</reference>
<sequence>MSPSPQLAPAGSSIYSSDSMYVGDGTWDSSRNTFLLPNLMGLNFETMRYNGMGNRFRDFAGYHSLIAGHGVLAAITFLGVVPAAILFARFYHRDPRLALRMHIWLQILTVAFTVVIFTLGFFAVGPERSLTNPHHGIGTAIFVLVLVQAIGGGIIHRTEKGKERFKIPLKLMMHQWFGRAIALLGIIQIALGLTLYGSPLYLFILYAVVVFALLLLYFILTYRNQPVGMFDDGGTYISGARTDVTRTDVSDRRSHRARNLGALAVAGAAGAGLASARRRSRSRRGGEEEGRTDVVSSRHSSRHRSRTPSGSFLEEKYREDDRNRRDNTWRNRLLGAGVGAGALAGLRGLLNRRNRDRESDVGSYAHPPDGASTVTQTDLSRIEEGRAPMSPNDRWARVEQQEAAQAAAMASPTRPRVRARRSGESLTSYDSRTSFTDDRDGAHGGGHTVRNSIAALGVAGFLRHKLKQRRDKKEERRVAEHRQREQENERIVRDNSRRQRRHTGNGVLRRSSRDTRRTSLPETSAITGSNPELSRHTLRPPPLPTTNARLPTGEIPTLGNRTVVFDGVPAGATTLPPNTTLAPTTTAPVFVPPVTYDPPVTTYNTASAPGPYVLPDSGPSLNNNMLNEVAAAAAAGAAAGAAGAAANSSRHRSTSRQRSSNGEGSVASPPVSVKVKMHNDGRHVTLRRLNEAEAAAEREARRRERHRRRAGSLSSVSGSDDRWRRVEAREAAEAQQIAAAGGAPRPHDPIPTTLPTTLPPPPPGPPPPNAMGFPGPAMGAQPPAAHAYQTQTQMPLPPPPPIPAAASAMGGSVGSPGAYGTETDVSNYDSNRRRRRAERAQAKLAAKQSGSRVEFT</sequence>
<comment type="caution">
    <text evidence="19">The sequence shown here is derived from an EMBL/GenBank/DDBJ whole genome shotgun (WGS) entry which is preliminary data.</text>
</comment>
<dbReference type="EMBL" id="JAPDRL010000038">
    <property type="protein sequence ID" value="KAJ9664272.1"/>
    <property type="molecule type" value="Genomic_DNA"/>
</dbReference>
<feature type="region of interest" description="Disordered" evidence="16">
    <location>
        <begin position="273"/>
        <end position="323"/>
    </location>
</feature>
<dbReference type="PROSITE" id="PS50939">
    <property type="entry name" value="CYTOCHROME_B561"/>
    <property type="match status" value="1"/>
</dbReference>
<dbReference type="InterPro" id="IPR007128">
    <property type="entry name" value="PMF1/Nnf1"/>
</dbReference>
<feature type="compositionally biased region" description="Basic and acidic residues" evidence="16">
    <location>
        <begin position="677"/>
        <end position="702"/>
    </location>
</feature>
<keyword evidence="5" id="KW-0158">Chromosome</keyword>
<feature type="compositionally biased region" description="Low complexity" evidence="16">
    <location>
        <begin position="401"/>
        <end position="410"/>
    </location>
</feature>
<name>A0ABQ9NQG3_9PEZI</name>
<evidence type="ECO:0000313" key="20">
    <source>
        <dbReference type="Proteomes" id="UP001172684"/>
    </source>
</evidence>
<evidence type="ECO:0000256" key="6">
    <source>
        <dbReference type="ARBA" id="ARBA00022618"/>
    </source>
</evidence>
<feature type="transmembrane region" description="Helical" evidence="17">
    <location>
        <begin position="66"/>
        <end position="91"/>
    </location>
</feature>
<keyword evidence="14" id="KW-0131">Cell cycle</keyword>
<keyword evidence="9" id="KW-0995">Kinetochore</keyword>
<keyword evidence="20" id="KW-1185">Reference proteome</keyword>
<keyword evidence="11 17" id="KW-1133">Transmembrane helix</keyword>
<keyword evidence="13" id="KW-0539">Nucleus</keyword>
<evidence type="ECO:0000256" key="15">
    <source>
        <dbReference type="ARBA" id="ARBA00023328"/>
    </source>
</evidence>
<feature type="compositionally biased region" description="Polar residues" evidence="16">
    <location>
        <begin position="424"/>
        <end position="434"/>
    </location>
</feature>
<dbReference type="Pfam" id="PF03188">
    <property type="entry name" value="Cytochrom_B561"/>
    <property type="match status" value="1"/>
</dbReference>
<feature type="region of interest" description="Disordered" evidence="16">
    <location>
        <begin position="357"/>
        <end position="448"/>
    </location>
</feature>
<evidence type="ECO:0000256" key="7">
    <source>
        <dbReference type="ARBA" id="ARBA00022692"/>
    </source>
</evidence>
<dbReference type="PANTHER" id="PTHR15459:SF2">
    <property type="entry name" value="CYTOCHROME B561 DOMAIN-CONTAINING PROTEIN"/>
    <property type="match status" value="1"/>
</dbReference>
<feature type="compositionally biased region" description="Basic and acidic residues" evidence="16">
    <location>
        <begin position="471"/>
        <end position="497"/>
    </location>
</feature>
<feature type="compositionally biased region" description="Basic and acidic residues" evidence="16">
    <location>
        <begin position="313"/>
        <end position="323"/>
    </location>
</feature>
<evidence type="ECO:0000256" key="1">
    <source>
        <dbReference type="ARBA" id="ARBA00004123"/>
    </source>
</evidence>
<feature type="compositionally biased region" description="Low complexity" evidence="16">
    <location>
        <begin position="804"/>
        <end position="818"/>
    </location>
</feature>
<keyword evidence="15" id="KW-0137">Centromere</keyword>
<feature type="region of interest" description="Disordered" evidence="16">
    <location>
        <begin position="645"/>
        <end position="856"/>
    </location>
</feature>
<feature type="transmembrane region" description="Helical" evidence="17">
    <location>
        <begin position="200"/>
        <end position="220"/>
    </location>
</feature>
<evidence type="ECO:0000256" key="5">
    <source>
        <dbReference type="ARBA" id="ARBA00022454"/>
    </source>
</evidence>
<protein>
    <recommendedName>
        <fullName evidence="18">Cytochrome b561 domain-containing protein</fullName>
    </recommendedName>
</protein>
<evidence type="ECO:0000256" key="16">
    <source>
        <dbReference type="SAM" id="MobiDB-lite"/>
    </source>
</evidence>
<evidence type="ECO:0000256" key="3">
    <source>
        <dbReference type="ARBA" id="ARBA00004629"/>
    </source>
</evidence>
<gene>
    <name evidence="19" type="ORF">H2201_005264</name>
</gene>
<dbReference type="Proteomes" id="UP001172684">
    <property type="component" value="Unassembled WGS sequence"/>
</dbReference>
<feature type="compositionally biased region" description="Low complexity" evidence="16">
    <location>
        <begin position="656"/>
        <end position="674"/>
    </location>
</feature>
<dbReference type="InterPro" id="IPR006593">
    <property type="entry name" value="Cyt_b561/ferric_Rdtase_TM"/>
</dbReference>
<feature type="compositionally biased region" description="Low complexity" evidence="16">
    <location>
        <begin position="733"/>
        <end position="756"/>
    </location>
</feature>
<proteinExistence type="predicted"/>
<feature type="compositionally biased region" description="Low complexity" evidence="16">
    <location>
        <begin position="770"/>
        <end position="784"/>
    </location>
</feature>
<dbReference type="CDD" id="cd08760">
    <property type="entry name" value="Cyt_b561_FRRS1_like"/>
    <property type="match status" value="1"/>
</dbReference>
<evidence type="ECO:0000256" key="4">
    <source>
        <dbReference type="ARBA" id="ARBA00022448"/>
    </source>
</evidence>
<accession>A0ABQ9NQG3</accession>
<evidence type="ECO:0000256" key="12">
    <source>
        <dbReference type="ARBA" id="ARBA00023136"/>
    </source>
</evidence>
<evidence type="ECO:0000256" key="10">
    <source>
        <dbReference type="ARBA" id="ARBA00022982"/>
    </source>
</evidence>
<feature type="compositionally biased region" description="Polar residues" evidence="16">
    <location>
        <begin position="520"/>
        <end position="532"/>
    </location>
</feature>
<evidence type="ECO:0000256" key="11">
    <source>
        <dbReference type="ARBA" id="ARBA00022989"/>
    </source>
</evidence>
<feature type="domain" description="Cytochrome b561" evidence="18">
    <location>
        <begin position="36"/>
        <end position="230"/>
    </location>
</feature>
<dbReference type="Gene3D" id="1.20.120.1770">
    <property type="match status" value="1"/>
</dbReference>
<comment type="subcellular location">
    <subcellularLocation>
        <location evidence="3">Chromosome</location>
        <location evidence="3">Centromere</location>
        <location evidence="3">Kinetochore</location>
    </subcellularLocation>
    <subcellularLocation>
        <location evidence="2">Membrane</location>
    </subcellularLocation>
    <subcellularLocation>
        <location evidence="1">Nucleus</location>
    </subcellularLocation>
</comment>
<keyword evidence="12 17" id="KW-0472">Membrane</keyword>
<evidence type="ECO:0000256" key="8">
    <source>
        <dbReference type="ARBA" id="ARBA00022776"/>
    </source>
</evidence>
<keyword evidence="10" id="KW-0249">Electron transport</keyword>
<feature type="compositionally biased region" description="Basic and acidic residues" evidence="16">
    <location>
        <begin position="719"/>
        <end position="732"/>
    </location>
</feature>
<feature type="region of interest" description="Disordered" evidence="16">
    <location>
        <begin position="466"/>
        <end position="557"/>
    </location>
</feature>
<evidence type="ECO:0000256" key="2">
    <source>
        <dbReference type="ARBA" id="ARBA00004370"/>
    </source>
</evidence>
<feature type="transmembrane region" description="Helical" evidence="17">
    <location>
        <begin position="103"/>
        <end position="124"/>
    </location>
</feature>
<keyword evidence="8" id="KW-0498">Mitosis</keyword>